<reference evidence="2" key="1">
    <citation type="journal article" date="2023" name="Nat. Plants">
        <title>Single-cell RNA sequencing provides a high-resolution roadmap for understanding the multicellular compartmentation of specialized metabolism.</title>
        <authorList>
            <person name="Sun S."/>
            <person name="Shen X."/>
            <person name="Li Y."/>
            <person name="Li Y."/>
            <person name="Wang S."/>
            <person name="Li R."/>
            <person name="Zhang H."/>
            <person name="Shen G."/>
            <person name="Guo B."/>
            <person name="Wei J."/>
            <person name="Xu J."/>
            <person name="St-Pierre B."/>
            <person name="Chen S."/>
            <person name="Sun C."/>
        </authorList>
    </citation>
    <scope>NUCLEOTIDE SEQUENCE [LARGE SCALE GENOMIC DNA]</scope>
</reference>
<gene>
    <name evidence="1" type="ORF">M9H77_07734</name>
</gene>
<sequence length="72" mass="8061">MPISEKAVGNFPPFTGRSGMVGNFPHNMEFMDVERVQQLEAKFEAPMQTLAVLNEWMTNVAAVKETMAGWSQ</sequence>
<evidence type="ECO:0000313" key="1">
    <source>
        <dbReference type="EMBL" id="KAI5676784.1"/>
    </source>
</evidence>
<name>A0ACC0BW29_CATRO</name>
<comment type="caution">
    <text evidence="1">The sequence shown here is derived from an EMBL/GenBank/DDBJ whole genome shotgun (WGS) entry which is preliminary data.</text>
</comment>
<evidence type="ECO:0000313" key="2">
    <source>
        <dbReference type="Proteomes" id="UP001060085"/>
    </source>
</evidence>
<proteinExistence type="predicted"/>
<keyword evidence="2" id="KW-1185">Reference proteome</keyword>
<dbReference type="Proteomes" id="UP001060085">
    <property type="component" value="Linkage Group LG02"/>
</dbReference>
<dbReference type="EMBL" id="CM044702">
    <property type="protein sequence ID" value="KAI5676784.1"/>
    <property type="molecule type" value="Genomic_DNA"/>
</dbReference>
<organism evidence="1 2">
    <name type="scientific">Catharanthus roseus</name>
    <name type="common">Madagascar periwinkle</name>
    <name type="synonym">Vinca rosea</name>
    <dbReference type="NCBI Taxonomy" id="4058"/>
    <lineage>
        <taxon>Eukaryota</taxon>
        <taxon>Viridiplantae</taxon>
        <taxon>Streptophyta</taxon>
        <taxon>Embryophyta</taxon>
        <taxon>Tracheophyta</taxon>
        <taxon>Spermatophyta</taxon>
        <taxon>Magnoliopsida</taxon>
        <taxon>eudicotyledons</taxon>
        <taxon>Gunneridae</taxon>
        <taxon>Pentapetalae</taxon>
        <taxon>asterids</taxon>
        <taxon>lamiids</taxon>
        <taxon>Gentianales</taxon>
        <taxon>Apocynaceae</taxon>
        <taxon>Rauvolfioideae</taxon>
        <taxon>Vinceae</taxon>
        <taxon>Catharanthinae</taxon>
        <taxon>Catharanthus</taxon>
    </lineage>
</organism>
<accession>A0ACC0BW29</accession>
<protein>
    <submittedName>
        <fullName evidence="1">Uncharacterized protein</fullName>
    </submittedName>
</protein>